<dbReference type="InterPro" id="IPR043128">
    <property type="entry name" value="Rev_trsase/Diguanyl_cyclase"/>
</dbReference>
<feature type="domain" description="GGDEF" evidence="6">
    <location>
        <begin position="554"/>
        <end position="687"/>
    </location>
</feature>
<feature type="domain" description="PAS" evidence="3">
    <location>
        <begin position="398"/>
        <end position="439"/>
    </location>
</feature>
<dbReference type="Pfam" id="PF00990">
    <property type="entry name" value="GGDEF"/>
    <property type="match status" value="1"/>
</dbReference>
<dbReference type="SMART" id="SM00052">
    <property type="entry name" value="EAL"/>
    <property type="match status" value="1"/>
</dbReference>
<dbReference type="Proteomes" id="UP000245728">
    <property type="component" value="Chromosome"/>
</dbReference>
<evidence type="ECO:0000313" key="8">
    <source>
        <dbReference type="Proteomes" id="UP000245728"/>
    </source>
</evidence>
<sequence>MSFNVFNRVNGLPLTIFVLLSSLFLFLGWYLESQEQQSRESKARVVAQQVASSIEVFAADRRRALKDLMITWPDYHPNPVDWFQAHAKTLQYVLPGFDDIIWANPQQRIVWSINPDYRDSIKQIPLSNYGLNFDATEAGEFATALKKREDSQFYVFIARAINPYELEHGYVAASFDIRSTLFVMVGELVGGDFSLAVSDGGQVLKSNNQFDVSQPVVHQPVSFAGRDWTLSLQADRPEISPGAVLAVLGVLMSSLIAFFLHRQLKSAFRLNLSQERYRAASESALDAILVFAEQSHGQDFDLVEANQVARQLFSANQLNFKAYPLSRQLERLELESLMMPALEVCRSGAGYEKTVQVHSRWVRAEWIKIQIVKAGQGIAVTVRDITADYHNQQALEASEAKFRRLVENLNGHFIYSHGLDGEVSFVSNSVTDILGYSPDWFRNNHDQCIKTQPQIIKMVRGQLLMGVRPDPYIVEYYTADGEIRQIEYRDSPVFDDDHCLVAIEGIGRDVTQDLALQRKVSYQANHDQLTGLFNRYAFDRQLRKQLQVVAKSQQASTLCYIDMDKFKLVNDTCGHQAGDELLRQVSGLLQSAISEQDILARVGGDEFCLVLPELGAGQAEPRLQQLLNLIREFRFAWGDNVFHIGASIGVVEMNDEGRSAGELIKAADHACYQAKSSGRNRYCIYDSNDKQIGHRQDELRWVNDIQKALHEDRFELFHQVIEPLSQPVRGKHYEILVRMVDEQGDYVSPGIFIPMAEQHGLMTKIDEWVFEHTLTALEQHPEHVEQLDKCAINLSGVTLGNEAFLDKVIAHLHHSSVPAEKLCFEITETAAVTNLSLARHFIDSLRALGCQFALDDFGAGMSSFTYLKNMAVDYVKIDGSFVRNLAQDKSNYVTVKAIHEIASSMHKQTVAEFVTDEQTRQLLIQMGIGYGQGFALGKPAPLMPMLKSDSQLQPRLRVV</sequence>
<dbReference type="PROSITE" id="PS50113">
    <property type="entry name" value="PAC"/>
    <property type="match status" value="1"/>
</dbReference>
<dbReference type="FunFam" id="3.30.70.270:FF:000001">
    <property type="entry name" value="Diguanylate cyclase domain protein"/>
    <property type="match status" value="1"/>
</dbReference>
<keyword evidence="8" id="KW-1185">Reference proteome</keyword>
<dbReference type="PANTHER" id="PTHR44757:SF4">
    <property type="entry name" value="DIGUANYLATE CYCLASE DGCE-RELATED"/>
    <property type="match status" value="1"/>
</dbReference>
<dbReference type="SUPFAM" id="SSF55073">
    <property type="entry name" value="Nucleotide cyclase"/>
    <property type="match status" value="1"/>
</dbReference>
<feature type="domain" description="PAC" evidence="4">
    <location>
        <begin position="470"/>
        <end position="522"/>
    </location>
</feature>
<dbReference type="SUPFAM" id="SSF141868">
    <property type="entry name" value="EAL domain-like"/>
    <property type="match status" value="1"/>
</dbReference>
<dbReference type="GO" id="GO:0003824">
    <property type="term" value="F:catalytic activity"/>
    <property type="evidence" value="ECO:0007669"/>
    <property type="project" value="UniProtKB-ARBA"/>
</dbReference>
<reference evidence="7 8" key="1">
    <citation type="submission" date="2018-05" db="EMBL/GenBank/DDBJ databases">
        <title>Salinimonas sp. HMF8227 Genome sequencing and assembly.</title>
        <authorList>
            <person name="Kang H."/>
            <person name="Kang J."/>
            <person name="Cha I."/>
            <person name="Kim H."/>
            <person name="Joh K."/>
        </authorList>
    </citation>
    <scope>NUCLEOTIDE SEQUENCE [LARGE SCALE GENOMIC DNA]</scope>
    <source>
        <strain evidence="7 8">HMF8227</strain>
    </source>
</reference>
<dbReference type="Pfam" id="PF00563">
    <property type="entry name" value="EAL"/>
    <property type="match status" value="1"/>
</dbReference>
<dbReference type="PANTHER" id="PTHR44757">
    <property type="entry name" value="DIGUANYLATE CYCLASE DGCP"/>
    <property type="match status" value="1"/>
</dbReference>
<dbReference type="PROSITE" id="PS50112">
    <property type="entry name" value="PAS"/>
    <property type="match status" value="1"/>
</dbReference>
<dbReference type="CDD" id="cd00130">
    <property type="entry name" value="PAS"/>
    <property type="match status" value="1"/>
</dbReference>
<dbReference type="AlphaFoldDB" id="A0A2S2E023"/>
<protein>
    <submittedName>
        <fullName evidence="7">Cellulose synthesis regulatory protein</fullName>
    </submittedName>
</protein>
<evidence type="ECO:0000256" key="2">
    <source>
        <dbReference type="SAM" id="Phobius"/>
    </source>
</evidence>
<dbReference type="Gene3D" id="3.30.450.20">
    <property type="entry name" value="PAS domain"/>
    <property type="match status" value="2"/>
</dbReference>
<keyword evidence="2" id="KW-0472">Membrane</keyword>
<gene>
    <name evidence="7" type="ORF">HMF8227_00502</name>
</gene>
<dbReference type="CDD" id="cd01949">
    <property type="entry name" value="GGDEF"/>
    <property type="match status" value="1"/>
</dbReference>
<dbReference type="PROSITE" id="PS50887">
    <property type="entry name" value="GGDEF"/>
    <property type="match status" value="1"/>
</dbReference>
<dbReference type="PROSITE" id="PS50883">
    <property type="entry name" value="EAL"/>
    <property type="match status" value="1"/>
</dbReference>
<evidence type="ECO:0000259" key="5">
    <source>
        <dbReference type="PROSITE" id="PS50883"/>
    </source>
</evidence>
<dbReference type="InterPro" id="IPR052155">
    <property type="entry name" value="Biofilm_reg_signaling"/>
</dbReference>
<dbReference type="KEGG" id="salh:HMF8227_00502"/>
<evidence type="ECO:0000259" key="4">
    <source>
        <dbReference type="PROSITE" id="PS50113"/>
    </source>
</evidence>
<evidence type="ECO:0000256" key="1">
    <source>
        <dbReference type="ARBA" id="ARBA00001946"/>
    </source>
</evidence>
<dbReference type="InterPro" id="IPR035919">
    <property type="entry name" value="EAL_sf"/>
</dbReference>
<dbReference type="InterPro" id="IPR000160">
    <property type="entry name" value="GGDEF_dom"/>
</dbReference>
<feature type="transmembrane region" description="Helical" evidence="2">
    <location>
        <begin position="12"/>
        <end position="31"/>
    </location>
</feature>
<organism evidence="7 8">
    <name type="scientific">Saliniradius amylolyticus</name>
    <dbReference type="NCBI Taxonomy" id="2183582"/>
    <lineage>
        <taxon>Bacteria</taxon>
        <taxon>Pseudomonadati</taxon>
        <taxon>Pseudomonadota</taxon>
        <taxon>Gammaproteobacteria</taxon>
        <taxon>Alteromonadales</taxon>
        <taxon>Alteromonadaceae</taxon>
        <taxon>Saliniradius</taxon>
    </lineage>
</organism>
<dbReference type="Gene3D" id="3.30.70.270">
    <property type="match status" value="1"/>
</dbReference>
<dbReference type="RefSeq" id="WP_109338673.1">
    <property type="nucleotide sequence ID" value="NZ_CP029347.1"/>
</dbReference>
<dbReference type="InterPro" id="IPR035965">
    <property type="entry name" value="PAS-like_dom_sf"/>
</dbReference>
<name>A0A2S2E023_9ALTE</name>
<dbReference type="SMART" id="SM00267">
    <property type="entry name" value="GGDEF"/>
    <property type="match status" value="1"/>
</dbReference>
<evidence type="ECO:0000259" key="6">
    <source>
        <dbReference type="PROSITE" id="PS50887"/>
    </source>
</evidence>
<keyword evidence="2" id="KW-1133">Transmembrane helix</keyword>
<dbReference type="InterPro" id="IPR029787">
    <property type="entry name" value="Nucleotide_cyclase"/>
</dbReference>
<dbReference type="SUPFAM" id="SSF55785">
    <property type="entry name" value="PYP-like sensor domain (PAS domain)"/>
    <property type="match status" value="1"/>
</dbReference>
<feature type="domain" description="EAL" evidence="5">
    <location>
        <begin position="698"/>
        <end position="953"/>
    </location>
</feature>
<accession>A0A2S2E023</accession>
<dbReference type="EMBL" id="CP029347">
    <property type="protein sequence ID" value="AWL10998.1"/>
    <property type="molecule type" value="Genomic_DNA"/>
</dbReference>
<feature type="transmembrane region" description="Helical" evidence="2">
    <location>
        <begin position="239"/>
        <end position="260"/>
    </location>
</feature>
<proteinExistence type="predicted"/>
<dbReference type="InterPro" id="IPR000014">
    <property type="entry name" value="PAS"/>
</dbReference>
<evidence type="ECO:0000259" key="3">
    <source>
        <dbReference type="PROSITE" id="PS50112"/>
    </source>
</evidence>
<dbReference type="CDD" id="cd01948">
    <property type="entry name" value="EAL"/>
    <property type="match status" value="1"/>
</dbReference>
<dbReference type="InterPro" id="IPR001633">
    <property type="entry name" value="EAL_dom"/>
</dbReference>
<dbReference type="OrthoDB" id="9816034at2"/>
<dbReference type="InterPro" id="IPR000700">
    <property type="entry name" value="PAS-assoc_C"/>
</dbReference>
<dbReference type="NCBIfam" id="TIGR00254">
    <property type="entry name" value="GGDEF"/>
    <property type="match status" value="1"/>
</dbReference>
<dbReference type="Pfam" id="PF13426">
    <property type="entry name" value="PAS_9"/>
    <property type="match status" value="1"/>
</dbReference>
<dbReference type="Gene3D" id="3.20.20.450">
    <property type="entry name" value="EAL domain"/>
    <property type="match status" value="1"/>
</dbReference>
<keyword evidence="2" id="KW-0812">Transmembrane</keyword>
<dbReference type="NCBIfam" id="TIGR00229">
    <property type="entry name" value="sensory_box"/>
    <property type="match status" value="1"/>
</dbReference>
<comment type="cofactor">
    <cofactor evidence="1">
        <name>Mg(2+)</name>
        <dbReference type="ChEBI" id="CHEBI:18420"/>
    </cofactor>
</comment>
<evidence type="ECO:0000313" key="7">
    <source>
        <dbReference type="EMBL" id="AWL10998.1"/>
    </source>
</evidence>